<keyword evidence="4" id="KW-1185">Reference proteome</keyword>
<reference evidence="3 4" key="1">
    <citation type="journal article" date="2018" name="Nat. Ecol. Evol.">
        <title>Pezizomycetes genomes reveal the molecular basis of ectomycorrhizal truffle lifestyle.</title>
        <authorList>
            <person name="Murat C."/>
            <person name="Payen T."/>
            <person name="Noel B."/>
            <person name="Kuo A."/>
            <person name="Morin E."/>
            <person name="Chen J."/>
            <person name="Kohler A."/>
            <person name="Krizsan K."/>
            <person name="Balestrini R."/>
            <person name="Da Silva C."/>
            <person name="Montanini B."/>
            <person name="Hainaut M."/>
            <person name="Levati E."/>
            <person name="Barry K.W."/>
            <person name="Belfiori B."/>
            <person name="Cichocki N."/>
            <person name="Clum A."/>
            <person name="Dockter R.B."/>
            <person name="Fauchery L."/>
            <person name="Guy J."/>
            <person name="Iotti M."/>
            <person name="Le Tacon F."/>
            <person name="Lindquist E.A."/>
            <person name="Lipzen A."/>
            <person name="Malagnac F."/>
            <person name="Mello A."/>
            <person name="Molinier V."/>
            <person name="Miyauchi S."/>
            <person name="Poulain J."/>
            <person name="Riccioni C."/>
            <person name="Rubini A."/>
            <person name="Sitrit Y."/>
            <person name="Splivallo R."/>
            <person name="Traeger S."/>
            <person name="Wang M."/>
            <person name="Zifcakova L."/>
            <person name="Wipf D."/>
            <person name="Zambonelli A."/>
            <person name="Paolocci F."/>
            <person name="Nowrousian M."/>
            <person name="Ottonello S."/>
            <person name="Baldrian P."/>
            <person name="Spatafora J.W."/>
            <person name="Henrissat B."/>
            <person name="Nagy L.G."/>
            <person name="Aury J.M."/>
            <person name="Wincker P."/>
            <person name="Grigoriev I.V."/>
            <person name="Bonfante P."/>
            <person name="Martin F.M."/>
        </authorList>
    </citation>
    <scope>NUCLEOTIDE SEQUENCE [LARGE SCALE GENOMIC DNA]</scope>
    <source>
        <strain evidence="3 4">ATCC MYA-4762</strain>
    </source>
</reference>
<feature type="coiled-coil region" evidence="1">
    <location>
        <begin position="118"/>
        <end position="152"/>
    </location>
</feature>
<name>A0A3N4M608_9PEZI</name>
<protein>
    <submittedName>
        <fullName evidence="3">Uncharacterized protein</fullName>
    </submittedName>
</protein>
<accession>A0A3N4M608</accession>
<gene>
    <name evidence="3" type="ORF">L211DRAFT_388015</name>
</gene>
<evidence type="ECO:0000256" key="1">
    <source>
        <dbReference type="SAM" id="Coils"/>
    </source>
</evidence>
<sequence>MNDVWQFSKFKSNAPPIIYKHIQRLLTPMDEDNPLSSLTLYDPPSSSTSTSPSSSSPDTDAPSLRQQKLSQNESQFLLQKSSWRPQDDIALSHARLTLPLASSSPESLKIKAEQEYYLRRYADALSSAKEALRRMEREAEGAEGERRERRELRELRDLVGRCERREGGVGEGEGGKI</sequence>
<evidence type="ECO:0000313" key="3">
    <source>
        <dbReference type="EMBL" id="RPB28472.1"/>
    </source>
</evidence>
<dbReference type="Proteomes" id="UP000267821">
    <property type="component" value="Unassembled WGS sequence"/>
</dbReference>
<keyword evidence="1" id="KW-0175">Coiled coil</keyword>
<dbReference type="AlphaFoldDB" id="A0A3N4M608"/>
<feature type="compositionally biased region" description="Low complexity" evidence="2">
    <location>
        <begin position="34"/>
        <end position="64"/>
    </location>
</feature>
<feature type="region of interest" description="Disordered" evidence="2">
    <location>
        <begin position="33"/>
        <end position="71"/>
    </location>
</feature>
<evidence type="ECO:0000256" key="2">
    <source>
        <dbReference type="SAM" id="MobiDB-lite"/>
    </source>
</evidence>
<evidence type="ECO:0000313" key="4">
    <source>
        <dbReference type="Proteomes" id="UP000267821"/>
    </source>
</evidence>
<dbReference type="OrthoDB" id="10553778at2759"/>
<organism evidence="3 4">
    <name type="scientific">Terfezia boudieri ATCC MYA-4762</name>
    <dbReference type="NCBI Taxonomy" id="1051890"/>
    <lineage>
        <taxon>Eukaryota</taxon>
        <taxon>Fungi</taxon>
        <taxon>Dikarya</taxon>
        <taxon>Ascomycota</taxon>
        <taxon>Pezizomycotina</taxon>
        <taxon>Pezizomycetes</taxon>
        <taxon>Pezizales</taxon>
        <taxon>Pezizaceae</taxon>
        <taxon>Terfezia</taxon>
    </lineage>
</organism>
<dbReference type="EMBL" id="ML121529">
    <property type="protein sequence ID" value="RPB28472.1"/>
    <property type="molecule type" value="Genomic_DNA"/>
</dbReference>
<proteinExistence type="predicted"/>
<dbReference type="InParanoid" id="A0A3N4M608"/>